<dbReference type="PANTHER" id="PTHR33074">
    <property type="entry name" value="EXPRESSED PROTEIN-RELATED"/>
    <property type="match status" value="1"/>
</dbReference>
<dbReference type="Proteomes" id="UP000032180">
    <property type="component" value="Chromosome 5"/>
</dbReference>
<protein>
    <recommendedName>
        <fullName evidence="1">DUF1618 domain-containing protein</fullName>
    </recommendedName>
</protein>
<dbReference type="EnsemblPlants" id="LPERR05G20920.1">
    <property type="protein sequence ID" value="LPERR05G20920.1"/>
    <property type="gene ID" value="LPERR05G20920"/>
</dbReference>
<dbReference type="Pfam" id="PF07762">
    <property type="entry name" value="DUF1618"/>
    <property type="match status" value="1"/>
</dbReference>
<evidence type="ECO:0000259" key="1">
    <source>
        <dbReference type="Pfam" id="PF07762"/>
    </source>
</evidence>
<evidence type="ECO:0000313" key="2">
    <source>
        <dbReference type="EnsemblPlants" id="LPERR05G20920.1"/>
    </source>
</evidence>
<organism evidence="2 3">
    <name type="scientific">Leersia perrieri</name>
    <dbReference type="NCBI Taxonomy" id="77586"/>
    <lineage>
        <taxon>Eukaryota</taxon>
        <taxon>Viridiplantae</taxon>
        <taxon>Streptophyta</taxon>
        <taxon>Embryophyta</taxon>
        <taxon>Tracheophyta</taxon>
        <taxon>Spermatophyta</taxon>
        <taxon>Magnoliopsida</taxon>
        <taxon>Liliopsida</taxon>
        <taxon>Poales</taxon>
        <taxon>Poaceae</taxon>
        <taxon>BOP clade</taxon>
        <taxon>Oryzoideae</taxon>
        <taxon>Oryzeae</taxon>
        <taxon>Oryzinae</taxon>
        <taxon>Leersia</taxon>
    </lineage>
</organism>
<dbReference type="HOGENOM" id="CLU_1075026_0_0_1"/>
<evidence type="ECO:0000313" key="3">
    <source>
        <dbReference type="Proteomes" id="UP000032180"/>
    </source>
</evidence>
<dbReference type="InterPro" id="IPR011676">
    <property type="entry name" value="DUF1618"/>
</dbReference>
<dbReference type="AlphaFoldDB" id="A0A0D9WJI3"/>
<accession>A0A0D9WJI3</accession>
<keyword evidence="3" id="KW-1185">Reference proteome</keyword>
<dbReference type="Gramene" id="LPERR05G20920.1">
    <property type="protein sequence ID" value="LPERR05G20920.1"/>
    <property type="gene ID" value="LPERR05G20920"/>
</dbReference>
<name>A0A0D9WJI3_9ORYZ</name>
<feature type="domain" description="DUF1618" evidence="1">
    <location>
        <begin position="17"/>
        <end position="142"/>
    </location>
</feature>
<proteinExistence type="predicted"/>
<reference evidence="3" key="2">
    <citation type="submission" date="2013-12" db="EMBL/GenBank/DDBJ databases">
        <authorList>
            <person name="Yu Y."/>
            <person name="Lee S."/>
            <person name="de Baynast K."/>
            <person name="Wissotski M."/>
            <person name="Liu L."/>
            <person name="Talag J."/>
            <person name="Goicoechea J."/>
            <person name="Angelova A."/>
            <person name="Jetty R."/>
            <person name="Kudrna D."/>
            <person name="Golser W."/>
            <person name="Rivera L."/>
            <person name="Zhang J."/>
            <person name="Wing R."/>
        </authorList>
    </citation>
    <scope>NUCLEOTIDE SEQUENCE</scope>
</reference>
<dbReference type="PANTHER" id="PTHR33074:SF18">
    <property type="entry name" value="OS06G0718700 PROTEIN"/>
    <property type="match status" value="1"/>
</dbReference>
<sequence>MTTKVITIGGAKGTVGWVDLWRGILLFDVLDELPELRNVPLPLPSKGTWPLLSTRAETLSDSCCFVRTGSWKVNTWNMPIPVNSWKDWKLGCSFTSNRMDNILKDFGRRMHFKSNTAALSVKRGTAYPTLSIADDDDDGVVYLLHSKGTTRMVLTVNARTWTLMRCFLSCGISKHLNTTACPSCAAQINASGRETERLNLNSGLDAFRNHSQLQAHHWSRVTTTRLNSSKISGPLSMALRGLNVGSRKTPCKVNQHAHI</sequence>
<reference evidence="2 3" key="1">
    <citation type="submission" date="2012-08" db="EMBL/GenBank/DDBJ databases">
        <title>Oryza genome evolution.</title>
        <authorList>
            <person name="Wing R.A."/>
        </authorList>
    </citation>
    <scope>NUCLEOTIDE SEQUENCE</scope>
</reference>
<reference evidence="2" key="3">
    <citation type="submission" date="2015-04" db="UniProtKB">
        <authorList>
            <consortium name="EnsemblPlants"/>
        </authorList>
    </citation>
    <scope>IDENTIFICATION</scope>
</reference>